<organism evidence="2 3">
    <name type="scientific">Thalassotalea euphylliae</name>
    <dbReference type="NCBI Taxonomy" id="1655234"/>
    <lineage>
        <taxon>Bacteria</taxon>
        <taxon>Pseudomonadati</taxon>
        <taxon>Pseudomonadota</taxon>
        <taxon>Gammaproteobacteria</taxon>
        <taxon>Alteromonadales</taxon>
        <taxon>Colwelliaceae</taxon>
        <taxon>Thalassotalea</taxon>
    </lineage>
</organism>
<dbReference type="GO" id="GO:0004842">
    <property type="term" value="F:ubiquitin-protein transferase activity"/>
    <property type="evidence" value="ECO:0007669"/>
    <property type="project" value="InterPro"/>
</dbReference>
<gene>
    <name evidence="2" type="ORF">DXX92_03970</name>
</gene>
<reference evidence="2 3" key="1">
    <citation type="submission" date="2018-08" db="EMBL/GenBank/DDBJ databases">
        <title>Thalassotalea euphylliae genome.</title>
        <authorList>
            <person name="Summers S."/>
            <person name="Rice S.A."/>
            <person name="Freckelton M.L."/>
            <person name="Nedved B.T."/>
            <person name="Hadfield M.G."/>
        </authorList>
    </citation>
    <scope>NUCLEOTIDE SEQUENCE [LARGE SCALE GENOMIC DNA]</scope>
    <source>
        <strain evidence="2 3">H2</strain>
    </source>
</reference>
<feature type="domain" description="HECT" evidence="1">
    <location>
        <begin position="9"/>
        <end position="47"/>
    </location>
</feature>
<dbReference type="InterPro" id="IPR000569">
    <property type="entry name" value="HECT_dom"/>
</dbReference>
<dbReference type="InterPro" id="IPR018680">
    <property type="entry name" value="DUF2164"/>
</dbReference>
<proteinExistence type="predicted"/>
<evidence type="ECO:0000259" key="1">
    <source>
        <dbReference type="PROSITE" id="PS50237"/>
    </source>
</evidence>
<comment type="caution">
    <text evidence="2">The sequence shown here is derived from an EMBL/GenBank/DDBJ whole genome shotgun (WGS) entry which is preliminary data.</text>
</comment>
<evidence type="ECO:0000313" key="2">
    <source>
        <dbReference type="EMBL" id="REL34580.1"/>
    </source>
</evidence>
<sequence>MMKSLSKQQKNDLTQKLTNYLNDELAIDIGGFDAEFLCDFIVEQFSPHFYNQGVTDAQIKMQQQVDLISDAIDELVLPTD</sequence>
<dbReference type="Proteomes" id="UP000256999">
    <property type="component" value="Unassembled WGS sequence"/>
</dbReference>
<protein>
    <submittedName>
        <fullName evidence="2">DUF2164 domain-containing protein</fullName>
    </submittedName>
</protein>
<dbReference type="AlphaFoldDB" id="A0A3E0UCL2"/>
<dbReference type="PROSITE" id="PS50237">
    <property type="entry name" value="HECT"/>
    <property type="match status" value="1"/>
</dbReference>
<accession>A0A3E0UCL2</accession>
<dbReference type="Pfam" id="PF09932">
    <property type="entry name" value="DUF2164"/>
    <property type="match status" value="1"/>
</dbReference>
<dbReference type="OrthoDB" id="6629495at2"/>
<name>A0A3E0UCL2_9GAMM</name>
<dbReference type="EMBL" id="QUOV01000001">
    <property type="protein sequence ID" value="REL34580.1"/>
    <property type="molecule type" value="Genomic_DNA"/>
</dbReference>
<dbReference type="RefSeq" id="WP_115999257.1">
    <property type="nucleotide sequence ID" value="NZ_QUOV01000001.1"/>
</dbReference>
<evidence type="ECO:0000313" key="3">
    <source>
        <dbReference type="Proteomes" id="UP000256999"/>
    </source>
</evidence>